<accession>A0A4C1U944</accession>
<dbReference type="Proteomes" id="UP000299102">
    <property type="component" value="Unassembled WGS sequence"/>
</dbReference>
<comment type="caution">
    <text evidence="1">The sequence shown here is derived from an EMBL/GenBank/DDBJ whole genome shotgun (WGS) entry which is preliminary data.</text>
</comment>
<proteinExistence type="predicted"/>
<sequence>MRAVHGRSGTAKDHTHSAVMRSKANDLTLTPLHMDALGLRGVTSAPPAPWVGIRYLATQAHGEETVMLEEELRSTLTSVRLRVNRDQRTAKIMSILQPSEEITDGDPTEKLHYYYLFLYCFSCVQLIHRESGAADGPRRQCGHNASMLTLNSPVDKI</sequence>
<gene>
    <name evidence="1" type="ORF">EVAR_17172_1</name>
</gene>
<name>A0A4C1U944_EUMVA</name>
<protein>
    <submittedName>
        <fullName evidence="1">Uncharacterized protein</fullName>
    </submittedName>
</protein>
<keyword evidence="2" id="KW-1185">Reference proteome</keyword>
<reference evidence="1 2" key="1">
    <citation type="journal article" date="2019" name="Commun. Biol.">
        <title>The bagworm genome reveals a unique fibroin gene that provides high tensile strength.</title>
        <authorList>
            <person name="Kono N."/>
            <person name="Nakamura H."/>
            <person name="Ohtoshi R."/>
            <person name="Tomita M."/>
            <person name="Numata K."/>
            <person name="Arakawa K."/>
        </authorList>
    </citation>
    <scope>NUCLEOTIDE SEQUENCE [LARGE SCALE GENOMIC DNA]</scope>
</reference>
<dbReference type="AlphaFoldDB" id="A0A4C1U944"/>
<organism evidence="1 2">
    <name type="scientific">Eumeta variegata</name>
    <name type="common">Bagworm moth</name>
    <name type="synonym">Eumeta japonica</name>
    <dbReference type="NCBI Taxonomy" id="151549"/>
    <lineage>
        <taxon>Eukaryota</taxon>
        <taxon>Metazoa</taxon>
        <taxon>Ecdysozoa</taxon>
        <taxon>Arthropoda</taxon>
        <taxon>Hexapoda</taxon>
        <taxon>Insecta</taxon>
        <taxon>Pterygota</taxon>
        <taxon>Neoptera</taxon>
        <taxon>Endopterygota</taxon>
        <taxon>Lepidoptera</taxon>
        <taxon>Glossata</taxon>
        <taxon>Ditrysia</taxon>
        <taxon>Tineoidea</taxon>
        <taxon>Psychidae</taxon>
        <taxon>Oiketicinae</taxon>
        <taxon>Eumeta</taxon>
    </lineage>
</organism>
<evidence type="ECO:0000313" key="1">
    <source>
        <dbReference type="EMBL" id="GBP22818.1"/>
    </source>
</evidence>
<dbReference type="EMBL" id="BGZK01000144">
    <property type="protein sequence ID" value="GBP22818.1"/>
    <property type="molecule type" value="Genomic_DNA"/>
</dbReference>
<evidence type="ECO:0000313" key="2">
    <source>
        <dbReference type="Proteomes" id="UP000299102"/>
    </source>
</evidence>